<organism evidence="1">
    <name type="scientific">Fagus sylvatica</name>
    <name type="common">Beechnut</name>
    <dbReference type="NCBI Taxonomy" id="28930"/>
    <lineage>
        <taxon>Eukaryota</taxon>
        <taxon>Viridiplantae</taxon>
        <taxon>Streptophyta</taxon>
        <taxon>Embryophyta</taxon>
        <taxon>Tracheophyta</taxon>
        <taxon>Spermatophyta</taxon>
        <taxon>Magnoliopsida</taxon>
        <taxon>eudicotyledons</taxon>
        <taxon>Gunneridae</taxon>
        <taxon>Pentapetalae</taxon>
        <taxon>rosids</taxon>
        <taxon>fabids</taxon>
        <taxon>Fagales</taxon>
        <taxon>Fagaceae</taxon>
        <taxon>Fagus</taxon>
    </lineage>
</organism>
<reference evidence="1" key="1">
    <citation type="submission" date="2018-02" db="EMBL/GenBank/DDBJ databases">
        <authorList>
            <person name="Cohen D.B."/>
            <person name="Kent A.D."/>
        </authorList>
    </citation>
    <scope>NUCLEOTIDE SEQUENCE</scope>
</reference>
<sequence>MDPMNPANPGGREVGLGWTEDNATEVEYFRHQVDEICTKLEKQVNEVEQFYSASGNSSIVKDKDREKHFTSVKKQQQDASYREAAASKRMLELMRQFATILRQASTKSLHLSLMYKSGLSLRYSCKFHG</sequence>
<dbReference type="AlphaFoldDB" id="A0A2N9F6X3"/>
<dbReference type="EMBL" id="OIVN01000591">
    <property type="protein sequence ID" value="SPC82641.1"/>
    <property type="molecule type" value="Genomic_DNA"/>
</dbReference>
<accession>A0A2N9F6X3</accession>
<proteinExistence type="predicted"/>
<name>A0A2N9F6X3_FAGSY</name>
<gene>
    <name evidence="1" type="ORF">FSB_LOCUS10523</name>
</gene>
<evidence type="ECO:0000313" key="1">
    <source>
        <dbReference type="EMBL" id="SPC82641.1"/>
    </source>
</evidence>
<protein>
    <submittedName>
        <fullName evidence="1">Uncharacterized protein</fullName>
    </submittedName>
</protein>